<keyword evidence="3 10" id="KW-0662">Pyridine nucleotide biosynthesis</keyword>
<evidence type="ECO:0000259" key="11">
    <source>
        <dbReference type="Pfam" id="PF01467"/>
    </source>
</evidence>
<evidence type="ECO:0000256" key="3">
    <source>
        <dbReference type="ARBA" id="ARBA00022642"/>
    </source>
</evidence>
<sequence length="213" mass="24558">MKTQKDQFIETKEQKMPIKSFKRKQVGILGGNFNPIHVAHLIVADQVGQALGLDEVRLMPSFSSPHVDEKETIDATHRLKMIELAIQDNPLLHVETIELQRQGKSYTYDTMVALVDQNPDTDYYFIIGGDMVDYLPTWYRLEELFTLVQFVGVKRPGYPVETNYPVIWVDIPWLDLSSTMIRNKVQEGCSVNYFLPDQVINYIKEEGLYLGTK</sequence>
<evidence type="ECO:0000313" key="13">
    <source>
        <dbReference type="Proteomes" id="UP001595969"/>
    </source>
</evidence>
<evidence type="ECO:0000256" key="6">
    <source>
        <dbReference type="ARBA" id="ARBA00022741"/>
    </source>
</evidence>
<dbReference type="PANTHER" id="PTHR39321">
    <property type="entry name" value="NICOTINATE-NUCLEOTIDE ADENYLYLTRANSFERASE-RELATED"/>
    <property type="match status" value="1"/>
</dbReference>
<dbReference type="CDD" id="cd02165">
    <property type="entry name" value="NMNAT"/>
    <property type="match status" value="1"/>
</dbReference>
<evidence type="ECO:0000256" key="9">
    <source>
        <dbReference type="ARBA" id="ARBA00048721"/>
    </source>
</evidence>
<dbReference type="RefSeq" id="WP_204652724.1">
    <property type="nucleotide sequence ID" value="NZ_JAFBFD010000001.1"/>
</dbReference>
<dbReference type="HAMAP" id="MF_00244">
    <property type="entry name" value="NaMN_adenylyltr"/>
    <property type="match status" value="1"/>
</dbReference>
<comment type="similarity">
    <text evidence="10">Belongs to the NadD family.</text>
</comment>
<evidence type="ECO:0000256" key="7">
    <source>
        <dbReference type="ARBA" id="ARBA00022840"/>
    </source>
</evidence>
<comment type="function">
    <text evidence="1 10">Catalyzes the reversible adenylation of nicotinate mononucleotide (NaMN) to nicotinic acid adenine dinucleotide (NaAD).</text>
</comment>
<keyword evidence="5 10" id="KW-0548">Nucleotidyltransferase</keyword>
<dbReference type="InterPro" id="IPR014729">
    <property type="entry name" value="Rossmann-like_a/b/a_fold"/>
</dbReference>
<dbReference type="NCBIfam" id="NF000840">
    <property type="entry name" value="PRK00071.1-3"/>
    <property type="match status" value="1"/>
</dbReference>
<evidence type="ECO:0000256" key="10">
    <source>
        <dbReference type="HAMAP-Rule" id="MF_00244"/>
    </source>
</evidence>
<evidence type="ECO:0000256" key="2">
    <source>
        <dbReference type="ARBA" id="ARBA00005019"/>
    </source>
</evidence>
<accession>A0ABV9MWR7</accession>
<comment type="caution">
    <text evidence="12">The sequence shown here is derived from an EMBL/GenBank/DDBJ whole genome shotgun (WGS) entry which is preliminary data.</text>
</comment>
<keyword evidence="8 10" id="KW-0520">NAD</keyword>
<name>A0ABV9MWR7_9ENTE</name>
<comment type="catalytic activity">
    <reaction evidence="9 10">
        <text>nicotinate beta-D-ribonucleotide + ATP + H(+) = deamido-NAD(+) + diphosphate</text>
        <dbReference type="Rhea" id="RHEA:22860"/>
        <dbReference type="ChEBI" id="CHEBI:15378"/>
        <dbReference type="ChEBI" id="CHEBI:30616"/>
        <dbReference type="ChEBI" id="CHEBI:33019"/>
        <dbReference type="ChEBI" id="CHEBI:57502"/>
        <dbReference type="ChEBI" id="CHEBI:58437"/>
        <dbReference type="EC" id="2.7.7.18"/>
    </reaction>
</comment>
<evidence type="ECO:0000313" key="12">
    <source>
        <dbReference type="EMBL" id="MFC4720452.1"/>
    </source>
</evidence>
<dbReference type="NCBIfam" id="NF000841">
    <property type="entry name" value="PRK00071.1-4"/>
    <property type="match status" value="1"/>
</dbReference>
<dbReference type="EMBL" id="JBHSGS010000063">
    <property type="protein sequence ID" value="MFC4720452.1"/>
    <property type="molecule type" value="Genomic_DNA"/>
</dbReference>
<dbReference type="PANTHER" id="PTHR39321:SF3">
    <property type="entry name" value="PHOSPHOPANTETHEINE ADENYLYLTRANSFERASE"/>
    <property type="match status" value="1"/>
</dbReference>
<comment type="pathway">
    <text evidence="2 10">Cofactor biosynthesis; NAD(+) biosynthesis; deamido-NAD(+) from nicotinate D-ribonucleotide: step 1/1.</text>
</comment>
<evidence type="ECO:0000256" key="4">
    <source>
        <dbReference type="ARBA" id="ARBA00022679"/>
    </source>
</evidence>
<dbReference type="Gene3D" id="3.40.50.620">
    <property type="entry name" value="HUPs"/>
    <property type="match status" value="1"/>
</dbReference>
<dbReference type="Pfam" id="PF01467">
    <property type="entry name" value="CTP_transf_like"/>
    <property type="match status" value="1"/>
</dbReference>
<keyword evidence="4 10" id="KW-0808">Transferase</keyword>
<protein>
    <recommendedName>
        <fullName evidence="10">Probable nicotinate-nucleotide adenylyltransferase</fullName>
        <ecNumber evidence="10">2.7.7.18</ecNumber>
    </recommendedName>
    <alternativeName>
        <fullName evidence="10">Deamido-NAD(+) diphosphorylase</fullName>
    </alternativeName>
    <alternativeName>
        <fullName evidence="10">Deamido-NAD(+) pyrophosphorylase</fullName>
    </alternativeName>
    <alternativeName>
        <fullName evidence="10">Nicotinate mononucleotide adenylyltransferase</fullName>
        <shortName evidence="10">NaMN adenylyltransferase</shortName>
    </alternativeName>
</protein>
<reference evidence="13" key="1">
    <citation type="journal article" date="2019" name="Int. J. Syst. Evol. Microbiol.">
        <title>The Global Catalogue of Microorganisms (GCM) 10K type strain sequencing project: providing services to taxonomists for standard genome sequencing and annotation.</title>
        <authorList>
            <consortium name="The Broad Institute Genomics Platform"/>
            <consortium name="The Broad Institute Genome Sequencing Center for Infectious Disease"/>
            <person name="Wu L."/>
            <person name="Ma J."/>
        </authorList>
    </citation>
    <scope>NUCLEOTIDE SEQUENCE [LARGE SCALE GENOMIC DNA]</scope>
    <source>
        <strain evidence="13">CGMCC 1.19032</strain>
    </source>
</reference>
<dbReference type="EC" id="2.7.7.18" evidence="10"/>
<dbReference type="NCBIfam" id="TIGR00482">
    <property type="entry name" value="nicotinate (nicotinamide) nucleotide adenylyltransferase"/>
    <property type="match status" value="1"/>
</dbReference>
<dbReference type="SUPFAM" id="SSF52374">
    <property type="entry name" value="Nucleotidylyl transferase"/>
    <property type="match status" value="1"/>
</dbReference>
<dbReference type="InterPro" id="IPR005248">
    <property type="entry name" value="NadD/NMNAT"/>
</dbReference>
<evidence type="ECO:0000256" key="5">
    <source>
        <dbReference type="ARBA" id="ARBA00022695"/>
    </source>
</evidence>
<evidence type="ECO:0000256" key="1">
    <source>
        <dbReference type="ARBA" id="ARBA00002324"/>
    </source>
</evidence>
<proteinExistence type="inferred from homology"/>
<feature type="domain" description="Cytidyltransferase-like" evidence="11">
    <location>
        <begin position="28"/>
        <end position="183"/>
    </location>
</feature>
<keyword evidence="13" id="KW-1185">Reference proteome</keyword>
<dbReference type="InterPro" id="IPR004821">
    <property type="entry name" value="Cyt_trans-like"/>
</dbReference>
<dbReference type="GO" id="GO:0004515">
    <property type="term" value="F:nicotinate-nucleotide adenylyltransferase activity"/>
    <property type="evidence" value="ECO:0007669"/>
    <property type="project" value="UniProtKB-EC"/>
</dbReference>
<keyword evidence="6 10" id="KW-0547">Nucleotide-binding</keyword>
<dbReference type="Proteomes" id="UP001595969">
    <property type="component" value="Unassembled WGS sequence"/>
</dbReference>
<evidence type="ECO:0000256" key="8">
    <source>
        <dbReference type="ARBA" id="ARBA00023027"/>
    </source>
</evidence>
<keyword evidence="7 10" id="KW-0067">ATP-binding</keyword>
<organism evidence="12 13">
    <name type="scientific">Enterococcus lemanii</name>
    <dbReference type="NCBI Taxonomy" id="1159752"/>
    <lineage>
        <taxon>Bacteria</taxon>
        <taxon>Bacillati</taxon>
        <taxon>Bacillota</taxon>
        <taxon>Bacilli</taxon>
        <taxon>Lactobacillales</taxon>
        <taxon>Enterococcaceae</taxon>
        <taxon>Enterococcus</taxon>
    </lineage>
</organism>
<gene>
    <name evidence="10" type="primary">nadD</name>
    <name evidence="12" type="ORF">ACFO5I_12030</name>
</gene>